<dbReference type="Proteomes" id="UP000193498">
    <property type="component" value="Unassembled WGS sequence"/>
</dbReference>
<dbReference type="InParanoid" id="A0A1Y1ZCY9"/>
<dbReference type="Pfam" id="PF13349">
    <property type="entry name" value="DUF4097"/>
    <property type="match status" value="1"/>
</dbReference>
<keyword evidence="4" id="KW-1185">Reference proteome</keyword>
<feature type="region of interest" description="Disordered" evidence="1">
    <location>
        <begin position="1"/>
        <end position="24"/>
    </location>
</feature>
<dbReference type="AlphaFoldDB" id="A0A1Y1ZCY9"/>
<dbReference type="InterPro" id="IPR025164">
    <property type="entry name" value="Toastrack_DUF4097"/>
</dbReference>
<dbReference type="OrthoDB" id="5570013at2759"/>
<evidence type="ECO:0000313" key="4">
    <source>
        <dbReference type="Proteomes" id="UP000193498"/>
    </source>
</evidence>
<feature type="domain" description="DUF4097" evidence="2">
    <location>
        <begin position="116"/>
        <end position="244"/>
    </location>
</feature>
<evidence type="ECO:0000256" key="1">
    <source>
        <dbReference type="SAM" id="MobiDB-lite"/>
    </source>
</evidence>
<proteinExistence type="predicted"/>
<protein>
    <recommendedName>
        <fullName evidence="2">DUF4097 domain-containing protein</fullName>
    </recommendedName>
</protein>
<evidence type="ECO:0000313" key="3">
    <source>
        <dbReference type="EMBL" id="ORY07837.1"/>
    </source>
</evidence>
<name>A0A1Y1ZCY9_9FUNG</name>
<organism evidence="3 4">
    <name type="scientific">Basidiobolus meristosporus CBS 931.73</name>
    <dbReference type="NCBI Taxonomy" id="1314790"/>
    <lineage>
        <taxon>Eukaryota</taxon>
        <taxon>Fungi</taxon>
        <taxon>Fungi incertae sedis</taxon>
        <taxon>Zoopagomycota</taxon>
        <taxon>Entomophthoromycotina</taxon>
        <taxon>Basidiobolomycetes</taxon>
        <taxon>Basidiobolales</taxon>
        <taxon>Basidiobolaceae</taxon>
        <taxon>Basidiobolus</taxon>
    </lineage>
</organism>
<accession>A0A1Y1ZCY9</accession>
<reference evidence="3 4" key="1">
    <citation type="submission" date="2016-07" db="EMBL/GenBank/DDBJ databases">
        <title>Pervasive Adenine N6-methylation of Active Genes in Fungi.</title>
        <authorList>
            <consortium name="DOE Joint Genome Institute"/>
            <person name="Mondo S.J."/>
            <person name="Dannebaum R.O."/>
            <person name="Kuo R.C."/>
            <person name="Labutti K."/>
            <person name="Haridas S."/>
            <person name="Kuo A."/>
            <person name="Salamov A."/>
            <person name="Ahrendt S.R."/>
            <person name="Lipzen A."/>
            <person name="Sullivan W."/>
            <person name="Andreopoulos W.B."/>
            <person name="Clum A."/>
            <person name="Lindquist E."/>
            <person name="Daum C."/>
            <person name="Ramamoorthy G.K."/>
            <person name="Gryganskyi A."/>
            <person name="Culley D."/>
            <person name="Magnuson J.K."/>
            <person name="James T.Y."/>
            <person name="O'Malley M.A."/>
            <person name="Stajich J.E."/>
            <person name="Spatafora J.W."/>
            <person name="Visel A."/>
            <person name="Grigoriev I.V."/>
        </authorList>
    </citation>
    <scope>NUCLEOTIDE SEQUENCE [LARGE SCALE GENOMIC DNA]</scope>
    <source>
        <strain evidence="3 4">CBS 931.73</strain>
    </source>
</reference>
<gene>
    <name evidence="3" type="ORF">K493DRAFT_332582</name>
</gene>
<feature type="compositionally biased region" description="Polar residues" evidence="1">
    <location>
        <begin position="10"/>
        <end position="21"/>
    </location>
</feature>
<comment type="caution">
    <text evidence="3">The sequence shown here is derived from an EMBL/GenBank/DDBJ whole genome shotgun (WGS) entry which is preliminary data.</text>
</comment>
<sequence>MSEQLPIAENTENPPSYGSITRDSDGVLRNPDGTVWSPLSGEQMANSWKLYFFFLLSVFLLWQGYEWGPHLLKWLPKEKHITPEIPFEGESNFLIDTEHYQALSFVVNTTTTVTNVAITTGESQDTKSIRINSVTFAENFHDKSIIYEETRADNHYTLTLNGKGTDFQAITNIQIVLPPTQFNLNSLTIVLPAGRVNSSILHSSRINDLHIEVANGTIALKDVQGSNINLKTSVGDITGTFDITHTYNAISGQGNIDCRLRVPSHSMPQIAAGTSVGNVTARVTDTYHGPFSLFTERGRAYVFGGRYVDFTTNTTLAKNGYFRGQDGDANILMHAKRGRVVLAFRRQV</sequence>
<evidence type="ECO:0000259" key="2">
    <source>
        <dbReference type="Pfam" id="PF13349"/>
    </source>
</evidence>
<dbReference type="EMBL" id="MCFE01000005">
    <property type="protein sequence ID" value="ORY07837.1"/>
    <property type="molecule type" value="Genomic_DNA"/>
</dbReference>